<dbReference type="InterPro" id="IPR001128">
    <property type="entry name" value="Cyt_P450"/>
</dbReference>
<keyword evidence="4 8" id="KW-0479">Metal-binding</keyword>
<dbReference type="GO" id="GO:0006629">
    <property type="term" value="P:lipid metabolic process"/>
    <property type="evidence" value="ECO:0007669"/>
    <property type="project" value="UniProtKB-ARBA"/>
</dbReference>
<comment type="cofactor">
    <cofactor evidence="1 8">
        <name>heme</name>
        <dbReference type="ChEBI" id="CHEBI:30413"/>
    </cofactor>
</comment>
<protein>
    <submittedName>
        <fullName evidence="10">Cytochrome P450, putative</fullName>
        <ecNumber evidence="10">1.14.14.1</ecNumber>
    </submittedName>
</protein>
<evidence type="ECO:0000256" key="9">
    <source>
        <dbReference type="RuleBase" id="RU000461"/>
    </source>
</evidence>
<dbReference type="PRINTS" id="PR00463">
    <property type="entry name" value="EP450I"/>
</dbReference>
<reference evidence="11" key="1">
    <citation type="journal article" date="2010" name="Nat. Biotechnol.">
        <title>Draft genome sequence of the oilseed species Ricinus communis.</title>
        <authorList>
            <person name="Chan A.P."/>
            <person name="Crabtree J."/>
            <person name="Zhao Q."/>
            <person name="Lorenzi H."/>
            <person name="Orvis J."/>
            <person name="Puiu D."/>
            <person name="Melake-Berhan A."/>
            <person name="Jones K.M."/>
            <person name="Redman J."/>
            <person name="Chen G."/>
            <person name="Cahoon E.B."/>
            <person name="Gedil M."/>
            <person name="Stanke M."/>
            <person name="Haas B.J."/>
            <person name="Wortman J.R."/>
            <person name="Fraser-Liggett C.M."/>
            <person name="Ravel J."/>
            <person name="Rabinowicz P.D."/>
        </authorList>
    </citation>
    <scope>NUCLEOTIDE SEQUENCE [LARGE SCALE GENOMIC DNA]</scope>
    <source>
        <strain evidence="11">cv. Hale</strain>
    </source>
</reference>
<keyword evidence="5 9" id="KW-0560">Oxidoreductase</keyword>
<dbReference type="STRING" id="3988.B9S657"/>
<dbReference type="OMA" id="HGVICES"/>
<dbReference type="PRINTS" id="PR00385">
    <property type="entry name" value="P450"/>
</dbReference>
<organism evidence="10 11">
    <name type="scientific">Ricinus communis</name>
    <name type="common">Castor bean</name>
    <dbReference type="NCBI Taxonomy" id="3988"/>
    <lineage>
        <taxon>Eukaryota</taxon>
        <taxon>Viridiplantae</taxon>
        <taxon>Streptophyta</taxon>
        <taxon>Embryophyta</taxon>
        <taxon>Tracheophyta</taxon>
        <taxon>Spermatophyta</taxon>
        <taxon>Magnoliopsida</taxon>
        <taxon>eudicotyledons</taxon>
        <taxon>Gunneridae</taxon>
        <taxon>Pentapetalae</taxon>
        <taxon>rosids</taxon>
        <taxon>fabids</taxon>
        <taxon>Malpighiales</taxon>
        <taxon>Euphorbiaceae</taxon>
        <taxon>Acalyphoideae</taxon>
        <taxon>Acalypheae</taxon>
        <taxon>Ricinus</taxon>
    </lineage>
</organism>
<comment type="similarity">
    <text evidence="2 9">Belongs to the cytochrome P450 family.</text>
</comment>
<evidence type="ECO:0000256" key="1">
    <source>
        <dbReference type="ARBA" id="ARBA00001971"/>
    </source>
</evidence>
<evidence type="ECO:0000256" key="7">
    <source>
        <dbReference type="ARBA" id="ARBA00023033"/>
    </source>
</evidence>
<evidence type="ECO:0000256" key="5">
    <source>
        <dbReference type="ARBA" id="ARBA00023002"/>
    </source>
</evidence>
<dbReference type="GO" id="GO:0005506">
    <property type="term" value="F:iron ion binding"/>
    <property type="evidence" value="ECO:0007669"/>
    <property type="project" value="InterPro"/>
</dbReference>
<proteinExistence type="inferred from homology"/>
<dbReference type="InterPro" id="IPR002401">
    <property type="entry name" value="Cyt_P450_E_grp-I"/>
</dbReference>
<evidence type="ECO:0000256" key="4">
    <source>
        <dbReference type="ARBA" id="ARBA00022723"/>
    </source>
</evidence>
<dbReference type="OrthoDB" id="847092at2759"/>
<dbReference type="InParanoid" id="B9S657"/>
<keyword evidence="3 8" id="KW-0349">Heme</keyword>
<dbReference type="Pfam" id="PF00067">
    <property type="entry name" value="p450"/>
    <property type="match status" value="1"/>
</dbReference>
<dbReference type="PROSITE" id="PS00086">
    <property type="entry name" value="CYTOCHROME_P450"/>
    <property type="match status" value="1"/>
</dbReference>
<evidence type="ECO:0000256" key="8">
    <source>
        <dbReference type="PIRSR" id="PIRSR602401-1"/>
    </source>
</evidence>
<dbReference type="CDD" id="cd11064">
    <property type="entry name" value="CYP86A"/>
    <property type="match status" value="1"/>
</dbReference>
<dbReference type="InterPro" id="IPR036396">
    <property type="entry name" value="Cyt_P450_sf"/>
</dbReference>
<dbReference type="SUPFAM" id="SSF48264">
    <property type="entry name" value="Cytochrome P450"/>
    <property type="match status" value="1"/>
</dbReference>
<keyword evidence="6 8" id="KW-0408">Iron</keyword>
<dbReference type="Proteomes" id="UP000008311">
    <property type="component" value="Unassembled WGS sequence"/>
</dbReference>
<dbReference type="eggNOG" id="KOG0157">
    <property type="taxonomic scope" value="Eukaryota"/>
</dbReference>
<evidence type="ECO:0000256" key="3">
    <source>
        <dbReference type="ARBA" id="ARBA00022617"/>
    </source>
</evidence>
<sequence length="505" mass="58444">MAILLLGLLIVFLSTAFLWSWWRDRSSLINWPVVGMIPGLFSNLYHAHDFLTSRLLQSEGTFLFKGPWFSGMNFLVTADPMIVHHTLSKNFANYVKGADFKQILEVLGDGIFNADSDSWRFQRRTIHFLLKQPSFQMAVERTMKLKVSKGLFSVLDNASKLGCEVDIQDVFQRFTFDSICMLVLSFDPECLSVEFPNVPFEKAFDCIEEVIFYRYIVPISIWKLQRWLQIGQERTMRKAWETFDFFVEQCLARKREQLDQRKNTVESENFDLLTYFLVEDGGEDGVFTKSNKFVRDMTFNLLLAGRDTVGAGLVWLFWLVAAHPFVEQKILEEIREHLGENTGEKWRLFNVEELSKLVYLHAVVCETLRLYPPVPFEVKVPVESDILPGGHHVNRDIKILYSLYSMGRMEDIWGKDCLKFRPERWISEAGKIKQVPSYKFTAFNAGPRTCLGKELGFVEMKLVASAIIWNYSIKVVEDHPVSPSLSLILYMKDGLKVRVAKRNAT</sequence>
<name>B9S657_RICCO</name>
<dbReference type="Gene3D" id="1.10.630.10">
    <property type="entry name" value="Cytochrome P450"/>
    <property type="match status" value="1"/>
</dbReference>
<evidence type="ECO:0000313" key="10">
    <source>
        <dbReference type="EMBL" id="EEF40966.1"/>
    </source>
</evidence>
<keyword evidence="11" id="KW-1185">Reference proteome</keyword>
<dbReference type="EC" id="1.14.14.1" evidence="10"/>
<accession>B9S657</accession>
<keyword evidence="7 9" id="KW-0503">Monooxygenase</keyword>
<dbReference type="GO" id="GO:0016712">
    <property type="term" value="F:oxidoreductase activity, acting on paired donors, with incorporation or reduction of molecular oxygen, reduced flavin or flavoprotein as one donor, and incorporation of one atom of oxygen"/>
    <property type="evidence" value="ECO:0007669"/>
    <property type="project" value="UniProtKB-EC"/>
</dbReference>
<dbReference type="PANTHER" id="PTHR24296">
    <property type="entry name" value="CYTOCHROME P450"/>
    <property type="match status" value="1"/>
</dbReference>
<dbReference type="EMBL" id="EQ973877">
    <property type="protein sequence ID" value="EEF40966.1"/>
    <property type="molecule type" value="Genomic_DNA"/>
</dbReference>
<feature type="binding site" description="axial binding residue" evidence="8">
    <location>
        <position position="450"/>
    </location>
    <ligand>
        <name>heme</name>
        <dbReference type="ChEBI" id="CHEBI:30413"/>
    </ligand>
    <ligandPart>
        <name>Fe</name>
        <dbReference type="ChEBI" id="CHEBI:18248"/>
    </ligandPart>
</feature>
<dbReference type="InterPro" id="IPR017972">
    <property type="entry name" value="Cyt_P450_CS"/>
</dbReference>
<evidence type="ECO:0000313" key="11">
    <source>
        <dbReference type="Proteomes" id="UP000008311"/>
    </source>
</evidence>
<evidence type="ECO:0000256" key="6">
    <source>
        <dbReference type="ARBA" id="ARBA00023004"/>
    </source>
</evidence>
<gene>
    <name evidence="10" type="ORF">RCOM_1064670</name>
</gene>
<dbReference type="AlphaFoldDB" id="B9S657"/>
<evidence type="ECO:0000256" key="2">
    <source>
        <dbReference type="ARBA" id="ARBA00010617"/>
    </source>
</evidence>
<dbReference type="GO" id="GO:0020037">
    <property type="term" value="F:heme binding"/>
    <property type="evidence" value="ECO:0007669"/>
    <property type="project" value="InterPro"/>
</dbReference>